<accession>A0AAV4QNH7</accession>
<gene>
    <name evidence="2" type="ORF">CEXT_231901</name>
</gene>
<reference evidence="2 3" key="1">
    <citation type="submission" date="2021-06" db="EMBL/GenBank/DDBJ databases">
        <title>Caerostris extrusa draft genome.</title>
        <authorList>
            <person name="Kono N."/>
            <person name="Arakawa K."/>
        </authorList>
    </citation>
    <scope>NUCLEOTIDE SEQUENCE [LARGE SCALE GENOMIC DNA]</scope>
</reference>
<comment type="caution">
    <text evidence="2">The sequence shown here is derived from an EMBL/GenBank/DDBJ whole genome shotgun (WGS) entry which is preliminary data.</text>
</comment>
<keyword evidence="3" id="KW-1185">Reference proteome</keyword>
<evidence type="ECO:0000256" key="1">
    <source>
        <dbReference type="SAM" id="MobiDB-lite"/>
    </source>
</evidence>
<sequence>MLRHVHLSPYTHTHINSPQTFYSTFFQTKINHQLSPLQTTSLEGNPSRILNLSPEEEKGDPPTPYPLHPQSLHSEIHTRRDFPAHLFKVSFGPDREKFQS</sequence>
<feature type="region of interest" description="Disordered" evidence="1">
    <location>
        <begin position="37"/>
        <end position="72"/>
    </location>
</feature>
<name>A0AAV4QNH7_CAEEX</name>
<organism evidence="2 3">
    <name type="scientific">Caerostris extrusa</name>
    <name type="common">Bark spider</name>
    <name type="synonym">Caerostris bankana</name>
    <dbReference type="NCBI Taxonomy" id="172846"/>
    <lineage>
        <taxon>Eukaryota</taxon>
        <taxon>Metazoa</taxon>
        <taxon>Ecdysozoa</taxon>
        <taxon>Arthropoda</taxon>
        <taxon>Chelicerata</taxon>
        <taxon>Arachnida</taxon>
        <taxon>Araneae</taxon>
        <taxon>Araneomorphae</taxon>
        <taxon>Entelegynae</taxon>
        <taxon>Araneoidea</taxon>
        <taxon>Araneidae</taxon>
        <taxon>Caerostris</taxon>
    </lineage>
</organism>
<evidence type="ECO:0000313" key="2">
    <source>
        <dbReference type="EMBL" id="GIY10394.1"/>
    </source>
</evidence>
<proteinExistence type="predicted"/>
<dbReference type="EMBL" id="BPLR01006517">
    <property type="protein sequence ID" value="GIY10394.1"/>
    <property type="molecule type" value="Genomic_DNA"/>
</dbReference>
<feature type="compositionally biased region" description="Polar residues" evidence="1">
    <location>
        <begin position="37"/>
        <end position="50"/>
    </location>
</feature>
<dbReference type="Proteomes" id="UP001054945">
    <property type="component" value="Unassembled WGS sequence"/>
</dbReference>
<dbReference type="AlphaFoldDB" id="A0AAV4QNH7"/>
<protein>
    <submittedName>
        <fullName evidence="2">Uncharacterized protein</fullName>
    </submittedName>
</protein>
<evidence type="ECO:0000313" key="3">
    <source>
        <dbReference type="Proteomes" id="UP001054945"/>
    </source>
</evidence>